<proteinExistence type="predicted"/>
<accession>A0A445CMN5</accession>
<dbReference type="AlphaFoldDB" id="A0A445CMN5"/>
<name>A0A445CMN5_ARAHY</name>
<evidence type="ECO:0000313" key="2">
    <source>
        <dbReference type="Proteomes" id="UP000289738"/>
    </source>
</evidence>
<gene>
    <name evidence="1" type="ORF">Ahy_A06g027099</name>
</gene>
<protein>
    <submittedName>
        <fullName evidence="1">Uncharacterized protein</fullName>
    </submittedName>
</protein>
<dbReference type="EMBL" id="SDMP01000006">
    <property type="protein sequence ID" value="RYR52179.1"/>
    <property type="molecule type" value="Genomic_DNA"/>
</dbReference>
<comment type="caution">
    <text evidence="1">The sequence shown here is derived from an EMBL/GenBank/DDBJ whole genome shotgun (WGS) entry which is preliminary data.</text>
</comment>
<sequence>MVLWCFPLKKGGGTWEGSEREERRENPTCRARIGWNNFENEHVAKRGHDSTGQVLAESLSGFSFHHCKEEEEEEEEAANKFSLLSNQNPSFELSFQITIPSFGFSLRFRSE</sequence>
<evidence type="ECO:0000313" key="1">
    <source>
        <dbReference type="EMBL" id="RYR52179.1"/>
    </source>
</evidence>
<reference evidence="1 2" key="1">
    <citation type="submission" date="2019-01" db="EMBL/GenBank/DDBJ databases">
        <title>Sequencing of cultivated peanut Arachis hypogaea provides insights into genome evolution and oil improvement.</title>
        <authorList>
            <person name="Chen X."/>
        </authorList>
    </citation>
    <scope>NUCLEOTIDE SEQUENCE [LARGE SCALE GENOMIC DNA]</scope>
    <source>
        <strain evidence="2">cv. Fuhuasheng</strain>
        <tissue evidence="1">Leaves</tissue>
    </source>
</reference>
<dbReference type="Proteomes" id="UP000289738">
    <property type="component" value="Chromosome A06"/>
</dbReference>
<organism evidence="1 2">
    <name type="scientific">Arachis hypogaea</name>
    <name type="common">Peanut</name>
    <dbReference type="NCBI Taxonomy" id="3818"/>
    <lineage>
        <taxon>Eukaryota</taxon>
        <taxon>Viridiplantae</taxon>
        <taxon>Streptophyta</taxon>
        <taxon>Embryophyta</taxon>
        <taxon>Tracheophyta</taxon>
        <taxon>Spermatophyta</taxon>
        <taxon>Magnoliopsida</taxon>
        <taxon>eudicotyledons</taxon>
        <taxon>Gunneridae</taxon>
        <taxon>Pentapetalae</taxon>
        <taxon>rosids</taxon>
        <taxon>fabids</taxon>
        <taxon>Fabales</taxon>
        <taxon>Fabaceae</taxon>
        <taxon>Papilionoideae</taxon>
        <taxon>50 kb inversion clade</taxon>
        <taxon>dalbergioids sensu lato</taxon>
        <taxon>Dalbergieae</taxon>
        <taxon>Pterocarpus clade</taxon>
        <taxon>Arachis</taxon>
    </lineage>
</organism>
<keyword evidence="2" id="KW-1185">Reference proteome</keyword>